<comment type="function">
    <text evidence="7">Catalyzes the release of premature peptidyl moieties from peptidyl-tRNA molecules trapped in stalled 50S ribosomal subunits, and thus maintains levels of free tRNAs and 50S ribosomes.</text>
</comment>
<dbReference type="PANTHER" id="PTHR17224:SF1">
    <property type="entry name" value="PEPTIDYL-TRNA HYDROLASE"/>
    <property type="match status" value="1"/>
</dbReference>
<dbReference type="NCBIfam" id="TIGR00447">
    <property type="entry name" value="pth"/>
    <property type="match status" value="1"/>
</dbReference>
<evidence type="ECO:0000256" key="2">
    <source>
        <dbReference type="ARBA" id="ARBA00022555"/>
    </source>
</evidence>
<dbReference type="EC" id="3.1.1.29" evidence="1 7"/>
<dbReference type="GO" id="GO:0004045">
    <property type="term" value="F:peptidyl-tRNA hydrolase activity"/>
    <property type="evidence" value="ECO:0007669"/>
    <property type="project" value="UniProtKB-UniRule"/>
</dbReference>
<dbReference type="STRING" id="314283.MED297_14775"/>
<evidence type="ECO:0000256" key="1">
    <source>
        <dbReference type="ARBA" id="ARBA00013260"/>
    </source>
</evidence>
<dbReference type="HOGENOM" id="CLU_062456_3_1_6"/>
<organism evidence="10 11">
    <name type="scientific">Reinekea blandensis MED297</name>
    <dbReference type="NCBI Taxonomy" id="314283"/>
    <lineage>
        <taxon>Bacteria</taxon>
        <taxon>Pseudomonadati</taxon>
        <taxon>Pseudomonadota</taxon>
        <taxon>Gammaproteobacteria</taxon>
        <taxon>Oceanospirillales</taxon>
        <taxon>Saccharospirillaceae</taxon>
        <taxon>Reinekea</taxon>
    </lineage>
</organism>
<dbReference type="Gene3D" id="3.40.50.1470">
    <property type="entry name" value="Peptidyl-tRNA hydrolase"/>
    <property type="match status" value="1"/>
</dbReference>
<dbReference type="GO" id="GO:0006515">
    <property type="term" value="P:protein quality control for misfolded or incompletely synthesized proteins"/>
    <property type="evidence" value="ECO:0007669"/>
    <property type="project" value="UniProtKB-UniRule"/>
</dbReference>
<protein>
    <recommendedName>
        <fullName evidence="6 7">Peptidyl-tRNA hydrolase</fullName>
        <shortName evidence="7">Pth</shortName>
        <ecNumber evidence="1 7">3.1.1.29</ecNumber>
    </recommendedName>
</protein>
<dbReference type="AlphaFoldDB" id="A4BI69"/>
<name>A4BI69_9GAMM</name>
<dbReference type="Proteomes" id="UP000005953">
    <property type="component" value="Unassembled WGS sequence"/>
</dbReference>
<dbReference type="FunFam" id="3.40.50.1470:FF:000001">
    <property type="entry name" value="Peptidyl-tRNA hydrolase"/>
    <property type="match status" value="1"/>
</dbReference>
<dbReference type="InterPro" id="IPR001328">
    <property type="entry name" value="Pept_tRNA_hydro"/>
</dbReference>
<proteinExistence type="inferred from homology"/>
<keyword evidence="11" id="KW-1185">Reference proteome</keyword>
<dbReference type="PROSITE" id="PS01196">
    <property type="entry name" value="PEPT_TRNA_HYDROL_2"/>
    <property type="match status" value="1"/>
</dbReference>
<feature type="binding site" evidence="7">
    <location>
        <position position="37"/>
    </location>
    <ligand>
        <name>tRNA</name>
        <dbReference type="ChEBI" id="CHEBI:17843"/>
    </ligand>
</feature>
<reference evidence="10 11" key="1">
    <citation type="submission" date="2006-02" db="EMBL/GenBank/DDBJ databases">
        <authorList>
            <person name="Pinhassi J."/>
            <person name="Pedros-Alio C."/>
            <person name="Ferriera S."/>
            <person name="Johnson J."/>
            <person name="Kravitz S."/>
            <person name="Halpern A."/>
            <person name="Remington K."/>
            <person name="Beeson K."/>
            <person name="Tran B."/>
            <person name="Rogers Y.-H."/>
            <person name="Friedman R."/>
            <person name="Venter J.C."/>
        </authorList>
    </citation>
    <scope>NUCLEOTIDE SEQUENCE [LARGE SCALE GENOMIC DNA]</scope>
    <source>
        <strain evidence="10 11">MED297</strain>
    </source>
</reference>
<feature type="active site" description="Proton acceptor" evidence="7">
    <location>
        <position position="42"/>
    </location>
</feature>
<dbReference type="HAMAP" id="MF_00083">
    <property type="entry name" value="Pept_tRNA_hydro_bact"/>
    <property type="match status" value="1"/>
</dbReference>
<dbReference type="PANTHER" id="PTHR17224">
    <property type="entry name" value="PEPTIDYL-TRNA HYDROLASE"/>
    <property type="match status" value="1"/>
</dbReference>
<comment type="caution">
    <text evidence="10">The sequence shown here is derived from an EMBL/GenBank/DDBJ whole genome shotgun (WGS) entry which is preliminary data.</text>
</comment>
<comment type="subunit">
    <text evidence="7">Monomer.</text>
</comment>
<evidence type="ECO:0000256" key="6">
    <source>
        <dbReference type="ARBA" id="ARBA00050038"/>
    </source>
</evidence>
<dbReference type="CDD" id="cd00462">
    <property type="entry name" value="PTH"/>
    <property type="match status" value="1"/>
</dbReference>
<dbReference type="InterPro" id="IPR018171">
    <property type="entry name" value="Pept_tRNA_hydro_CS"/>
</dbReference>
<evidence type="ECO:0000313" key="10">
    <source>
        <dbReference type="EMBL" id="EAR08212.1"/>
    </source>
</evidence>
<evidence type="ECO:0000256" key="9">
    <source>
        <dbReference type="RuleBase" id="RU004320"/>
    </source>
</evidence>
<comment type="function">
    <text evidence="7">Hydrolyzes ribosome-free peptidyl-tRNAs (with 1 or more amino acids incorporated), which drop off the ribosome during protein synthesis, or as a result of ribosome stalling.</text>
</comment>
<feature type="binding site" evidence="7">
    <location>
        <position position="136"/>
    </location>
    <ligand>
        <name>tRNA</name>
        <dbReference type="ChEBI" id="CHEBI:17843"/>
    </ligand>
</feature>
<dbReference type="InterPro" id="IPR036416">
    <property type="entry name" value="Pept_tRNA_hydro_sf"/>
</dbReference>
<evidence type="ECO:0000256" key="7">
    <source>
        <dbReference type="HAMAP-Rule" id="MF_00083"/>
    </source>
</evidence>
<keyword evidence="4 7" id="KW-0694">RNA-binding</keyword>
<evidence type="ECO:0000313" key="11">
    <source>
        <dbReference type="Proteomes" id="UP000005953"/>
    </source>
</evidence>
<dbReference type="GO" id="GO:0005737">
    <property type="term" value="C:cytoplasm"/>
    <property type="evidence" value="ECO:0007669"/>
    <property type="project" value="UniProtKB-SubCell"/>
</dbReference>
<feature type="binding site" evidence="7">
    <location>
        <position position="90"/>
    </location>
    <ligand>
        <name>tRNA</name>
        <dbReference type="ChEBI" id="CHEBI:17843"/>
    </ligand>
</feature>
<keyword evidence="3 7" id="KW-0378">Hydrolase</keyword>
<evidence type="ECO:0000256" key="8">
    <source>
        <dbReference type="RuleBase" id="RU000673"/>
    </source>
</evidence>
<evidence type="ECO:0000256" key="4">
    <source>
        <dbReference type="ARBA" id="ARBA00022884"/>
    </source>
</evidence>
<dbReference type="PROSITE" id="PS01195">
    <property type="entry name" value="PEPT_TRNA_HYDROL_1"/>
    <property type="match status" value="1"/>
</dbReference>
<comment type="subcellular location">
    <subcellularLocation>
        <location evidence="7">Cytoplasm</location>
    </subcellularLocation>
</comment>
<keyword evidence="2 7" id="KW-0820">tRNA-binding</keyword>
<dbReference type="Pfam" id="PF01195">
    <property type="entry name" value="Pept_tRNA_hydro"/>
    <property type="match status" value="1"/>
</dbReference>
<gene>
    <name evidence="7" type="primary">pth</name>
    <name evidence="10" type="ORF">MED297_14775</name>
</gene>
<dbReference type="SUPFAM" id="SSF53178">
    <property type="entry name" value="Peptidyl-tRNA hydrolase-like"/>
    <property type="match status" value="1"/>
</dbReference>
<accession>A4BI69</accession>
<feature type="binding site" evidence="7">
    <location>
        <position position="88"/>
    </location>
    <ligand>
        <name>tRNA</name>
        <dbReference type="ChEBI" id="CHEBI:17843"/>
    </ligand>
</feature>
<dbReference type="GO" id="GO:0000049">
    <property type="term" value="F:tRNA binding"/>
    <property type="evidence" value="ECO:0007669"/>
    <property type="project" value="UniProtKB-UniRule"/>
</dbReference>
<evidence type="ECO:0000256" key="5">
    <source>
        <dbReference type="ARBA" id="ARBA00038063"/>
    </source>
</evidence>
<keyword evidence="7" id="KW-0963">Cytoplasm</keyword>
<sequence length="215" mass="23600">MYLNPAFAAANCHLENVMTMKDSIQLIVGLGNPGAQYDQTRHNAGFDYVDALADRFHGQWKTESKYQADITSIQLAGQKVWLMKPMTFMNRSGQSVGAFANFFKIPANEILVAHDELDIPAGNARFKLGGGHGGHNGLRDIIARLANNKGFYRLRLGIGHPGHASEVTNYVLSKGRPEERISLERAIDAATESTSLAVQGDWAKAMNTLHSFKAE</sequence>
<feature type="site" description="Discriminates between blocked and unblocked aminoacyl-tRNA" evidence="7">
    <location>
        <position position="32"/>
    </location>
</feature>
<dbReference type="GO" id="GO:0072344">
    <property type="term" value="P:rescue of stalled ribosome"/>
    <property type="evidence" value="ECO:0007669"/>
    <property type="project" value="UniProtKB-UniRule"/>
</dbReference>
<evidence type="ECO:0000256" key="3">
    <source>
        <dbReference type="ARBA" id="ARBA00022801"/>
    </source>
</evidence>
<feature type="site" description="Stabilizes the basic form of H active site to accept a proton" evidence="7">
    <location>
        <position position="115"/>
    </location>
</feature>
<comment type="catalytic activity">
    <reaction evidence="7 8">
        <text>an N-acyl-L-alpha-aminoacyl-tRNA + H2O = an N-acyl-L-amino acid + a tRNA + H(+)</text>
        <dbReference type="Rhea" id="RHEA:54448"/>
        <dbReference type="Rhea" id="RHEA-COMP:10123"/>
        <dbReference type="Rhea" id="RHEA-COMP:13883"/>
        <dbReference type="ChEBI" id="CHEBI:15377"/>
        <dbReference type="ChEBI" id="CHEBI:15378"/>
        <dbReference type="ChEBI" id="CHEBI:59874"/>
        <dbReference type="ChEBI" id="CHEBI:78442"/>
        <dbReference type="ChEBI" id="CHEBI:138191"/>
        <dbReference type="EC" id="3.1.1.29"/>
    </reaction>
</comment>
<comment type="similarity">
    <text evidence="5 7 9">Belongs to the PTH family.</text>
</comment>
<dbReference type="EMBL" id="AAOE01000024">
    <property type="protein sequence ID" value="EAR08212.1"/>
    <property type="molecule type" value="Genomic_DNA"/>
</dbReference>